<sequence length="62" mass="7073">MPFTTYEKNNDNHGGMNCAAWAKGGWWYNAFQNTCLNGLYGDDRYGQGVNWKDWNTHGNPPS</sequence>
<evidence type="ECO:0000313" key="1">
    <source>
        <dbReference type="EMBL" id="EKC30081.1"/>
    </source>
</evidence>
<dbReference type="Pfam" id="PF00147">
    <property type="entry name" value="Fibrinogen_C"/>
    <property type="match status" value="1"/>
</dbReference>
<dbReference type="AlphaFoldDB" id="K1R820"/>
<accession>K1R820</accession>
<dbReference type="Gene3D" id="4.10.530.10">
    <property type="entry name" value="Gamma-fibrinogen Carboxyl Terminal Fragment, domain 2"/>
    <property type="match status" value="1"/>
</dbReference>
<name>K1R820_MAGGI</name>
<reference evidence="1" key="1">
    <citation type="journal article" date="2012" name="Nature">
        <title>The oyster genome reveals stress adaptation and complexity of shell formation.</title>
        <authorList>
            <person name="Zhang G."/>
            <person name="Fang X."/>
            <person name="Guo X."/>
            <person name="Li L."/>
            <person name="Luo R."/>
            <person name="Xu F."/>
            <person name="Yang P."/>
            <person name="Zhang L."/>
            <person name="Wang X."/>
            <person name="Qi H."/>
            <person name="Xiong Z."/>
            <person name="Que H."/>
            <person name="Xie Y."/>
            <person name="Holland P.W."/>
            <person name="Paps J."/>
            <person name="Zhu Y."/>
            <person name="Wu F."/>
            <person name="Chen Y."/>
            <person name="Wang J."/>
            <person name="Peng C."/>
            <person name="Meng J."/>
            <person name="Yang L."/>
            <person name="Liu J."/>
            <person name="Wen B."/>
            <person name="Zhang N."/>
            <person name="Huang Z."/>
            <person name="Zhu Q."/>
            <person name="Feng Y."/>
            <person name="Mount A."/>
            <person name="Hedgecock D."/>
            <person name="Xu Z."/>
            <person name="Liu Y."/>
            <person name="Domazet-Loso T."/>
            <person name="Du Y."/>
            <person name="Sun X."/>
            <person name="Zhang S."/>
            <person name="Liu B."/>
            <person name="Cheng P."/>
            <person name="Jiang X."/>
            <person name="Li J."/>
            <person name="Fan D."/>
            <person name="Wang W."/>
            <person name="Fu W."/>
            <person name="Wang T."/>
            <person name="Wang B."/>
            <person name="Zhang J."/>
            <person name="Peng Z."/>
            <person name="Li Y."/>
            <person name="Li N."/>
            <person name="Wang J."/>
            <person name="Chen M."/>
            <person name="He Y."/>
            <person name="Tan F."/>
            <person name="Song X."/>
            <person name="Zheng Q."/>
            <person name="Huang R."/>
            <person name="Yang H."/>
            <person name="Du X."/>
            <person name="Chen L."/>
            <person name="Yang M."/>
            <person name="Gaffney P.M."/>
            <person name="Wang S."/>
            <person name="Luo L."/>
            <person name="She Z."/>
            <person name="Ming Y."/>
            <person name="Huang W."/>
            <person name="Zhang S."/>
            <person name="Huang B."/>
            <person name="Zhang Y."/>
            <person name="Qu T."/>
            <person name="Ni P."/>
            <person name="Miao G."/>
            <person name="Wang J."/>
            <person name="Wang Q."/>
            <person name="Steinberg C.E."/>
            <person name="Wang H."/>
            <person name="Li N."/>
            <person name="Qian L."/>
            <person name="Zhang G."/>
            <person name="Li Y."/>
            <person name="Yang H."/>
            <person name="Liu X."/>
            <person name="Wang J."/>
            <person name="Yin Y."/>
            <person name="Wang J."/>
        </authorList>
    </citation>
    <scope>NUCLEOTIDE SEQUENCE [LARGE SCALE GENOMIC DNA]</scope>
    <source>
        <strain evidence="1">05x7-T-G4-1.051#20</strain>
    </source>
</reference>
<dbReference type="InParanoid" id="K1R820"/>
<gene>
    <name evidence="1" type="ORF">CGI_10009599</name>
</gene>
<dbReference type="InterPro" id="IPR036056">
    <property type="entry name" value="Fibrinogen-like_C"/>
</dbReference>
<organism evidence="1">
    <name type="scientific">Magallana gigas</name>
    <name type="common">Pacific oyster</name>
    <name type="synonym">Crassostrea gigas</name>
    <dbReference type="NCBI Taxonomy" id="29159"/>
    <lineage>
        <taxon>Eukaryota</taxon>
        <taxon>Metazoa</taxon>
        <taxon>Spiralia</taxon>
        <taxon>Lophotrochozoa</taxon>
        <taxon>Mollusca</taxon>
        <taxon>Bivalvia</taxon>
        <taxon>Autobranchia</taxon>
        <taxon>Pteriomorphia</taxon>
        <taxon>Ostreida</taxon>
        <taxon>Ostreoidea</taxon>
        <taxon>Ostreidae</taxon>
        <taxon>Magallana</taxon>
    </lineage>
</organism>
<protein>
    <submittedName>
        <fullName evidence="1">Tenascin-R</fullName>
    </submittedName>
</protein>
<dbReference type="InterPro" id="IPR002181">
    <property type="entry name" value="Fibrinogen_a/b/g_C_dom"/>
</dbReference>
<dbReference type="EMBL" id="JH818886">
    <property type="protein sequence ID" value="EKC30081.1"/>
    <property type="molecule type" value="Genomic_DNA"/>
</dbReference>
<proteinExistence type="predicted"/>
<dbReference type="PROSITE" id="PS51406">
    <property type="entry name" value="FIBRINOGEN_C_2"/>
    <property type="match status" value="1"/>
</dbReference>
<dbReference type="SUPFAM" id="SSF56496">
    <property type="entry name" value="Fibrinogen C-terminal domain-like"/>
    <property type="match status" value="1"/>
</dbReference>
<dbReference type="HOGENOM" id="CLU_038628_11_1_1"/>